<reference evidence="2 3" key="1">
    <citation type="submission" date="2023-07" db="EMBL/GenBank/DDBJ databases">
        <authorList>
            <person name="Peeters C."/>
        </authorList>
    </citation>
    <scope>NUCLEOTIDE SEQUENCE [LARGE SCALE GENOMIC DNA]</scope>
    <source>
        <strain evidence="2 3">LMG 18101</strain>
    </source>
</reference>
<accession>A0ABM9K7Q3</accession>
<dbReference type="RefSeq" id="WP_199030485.1">
    <property type="nucleotide sequence ID" value="NZ_CATZLL010000011.1"/>
</dbReference>
<proteinExistence type="predicted"/>
<sequence>MNWATLFLPRCCLTALLLASQAVIAAEPGIGATPEVRFQNEIAYISGGIGRDERDAMHAMAGRFNVRLNVVSARNGEALSDIDVSVVDEHGKPRLHLLMPGPLLYMKLPHGRYQLTAAYGRAVRTVLLRAGAQPVDMVVSLPAETEQEEWLLCKRGCAQRGARAPSGR</sequence>
<feature type="chain" id="PRO_5045310963" description="Carboxypeptidase regulatory-like domain-containing protein" evidence="1">
    <location>
        <begin position="26"/>
        <end position="168"/>
    </location>
</feature>
<protein>
    <recommendedName>
        <fullName evidence="4">Carboxypeptidase regulatory-like domain-containing protein</fullName>
    </recommendedName>
</protein>
<name>A0ABM9K7Q3_9RALS</name>
<evidence type="ECO:0008006" key="4">
    <source>
        <dbReference type="Google" id="ProtNLM"/>
    </source>
</evidence>
<organism evidence="2 3">
    <name type="scientific">Ralstonia flaminis</name>
    <dbReference type="NCBI Taxonomy" id="3058597"/>
    <lineage>
        <taxon>Bacteria</taxon>
        <taxon>Pseudomonadati</taxon>
        <taxon>Pseudomonadota</taxon>
        <taxon>Betaproteobacteria</taxon>
        <taxon>Burkholderiales</taxon>
        <taxon>Burkholderiaceae</taxon>
        <taxon>Ralstonia</taxon>
    </lineage>
</organism>
<evidence type="ECO:0000313" key="2">
    <source>
        <dbReference type="EMBL" id="CAJ0818039.1"/>
    </source>
</evidence>
<keyword evidence="3" id="KW-1185">Reference proteome</keyword>
<dbReference type="EMBL" id="CATZLL010000011">
    <property type="protein sequence ID" value="CAJ0818039.1"/>
    <property type="molecule type" value="Genomic_DNA"/>
</dbReference>
<dbReference type="Proteomes" id="UP001189757">
    <property type="component" value="Unassembled WGS sequence"/>
</dbReference>
<keyword evidence="1" id="KW-0732">Signal</keyword>
<gene>
    <name evidence="2" type="ORF">LMG18101_03473</name>
</gene>
<evidence type="ECO:0000313" key="3">
    <source>
        <dbReference type="Proteomes" id="UP001189757"/>
    </source>
</evidence>
<evidence type="ECO:0000256" key="1">
    <source>
        <dbReference type="SAM" id="SignalP"/>
    </source>
</evidence>
<comment type="caution">
    <text evidence="2">The sequence shown here is derived from an EMBL/GenBank/DDBJ whole genome shotgun (WGS) entry which is preliminary data.</text>
</comment>
<feature type="signal peptide" evidence="1">
    <location>
        <begin position="1"/>
        <end position="25"/>
    </location>
</feature>